<accession>A0A9E2S6S1</accession>
<dbReference type="RefSeq" id="WP_217789721.1">
    <property type="nucleotide sequence ID" value="NZ_JAHSPG010000002.1"/>
</dbReference>
<dbReference type="AlphaFoldDB" id="A0A9E2S6S1"/>
<protein>
    <submittedName>
        <fullName evidence="2">Insulinase family protein</fullName>
    </submittedName>
</protein>
<reference evidence="2" key="1">
    <citation type="submission" date="2021-06" db="EMBL/GenBank/DDBJ databases">
        <authorList>
            <person name="Huq M.A."/>
        </authorList>
    </citation>
    <scope>NUCLEOTIDE SEQUENCE</scope>
    <source>
        <strain evidence="2">MAH-26</strain>
    </source>
</reference>
<evidence type="ECO:0000259" key="1">
    <source>
        <dbReference type="Pfam" id="PF05193"/>
    </source>
</evidence>
<dbReference type="EMBL" id="JAHSPG010000002">
    <property type="protein sequence ID" value="MBV4356158.1"/>
    <property type="molecule type" value="Genomic_DNA"/>
</dbReference>
<dbReference type="InterPro" id="IPR007863">
    <property type="entry name" value="Peptidase_M16_C"/>
</dbReference>
<feature type="domain" description="Peptidase M16 C-terminal" evidence="1">
    <location>
        <begin position="184"/>
        <end position="361"/>
    </location>
</feature>
<dbReference type="Proteomes" id="UP000812270">
    <property type="component" value="Unassembled WGS sequence"/>
</dbReference>
<keyword evidence="3" id="KW-1185">Reference proteome</keyword>
<sequence length="428" mass="49075">MANRTIAPKIIDPVEFDLHLKPYEKKTLDNGIEVYAIDAGAEEVLQIEWVFFAGNWYEQQNMIAATTNFLLKNGTASKTAFQISEHFEYYGAYLNRGCYNETSTITLHCLNKHIEELLPVVQELITEATFPEDELKLYKQNNKQRLSVNLKKCDFVANRHIDEYLFGIDHPYGKYSSAEAYDAVDRDQLKAFYDQFYRHGKCILFVAGKIPANLFAQLNKYFGSLPLNNKALPEVTHPIVQSPNIGSPIRLSNDPDGVQGAVRMARPFPNRHHPDFLNVQVLNTLFGGFFGSRLMNNIREDKGYTYGIHSYLQNHIHSSAWMITTEAGKDVCDATVKEVYKEMKKLREKSVDDEELLLVKNFMMGSILGDLDGPFHIIGRWKNIILNDLDESYFYNSIRAIKSITPAEIQELANKYLQPKDFYELVVV</sequence>
<dbReference type="PANTHER" id="PTHR11851">
    <property type="entry name" value="METALLOPROTEASE"/>
    <property type="match status" value="1"/>
</dbReference>
<organism evidence="2 3">
    <name type="scientific">Pinibacter aurantiacus</name>
    <dbReference type="NCBI Taxonomy" id="2851599"/>
    <lineage>
        <taxon>Bacteria</taxon>
        <taxon>Pseudomonadati</taxon>
        <taxon>Bacteroidota</taxon>
        <taxon>Chitinophagia</taxon>
        <taxon>Chitinophagales</taxon>
        <taxon>Chitinophagaceae</taxon>
        <taxon>Pinibacter</taxon>
    </lineage>
</organism>
<name>A0A9E2S6S1_9BACT</name>
<dbReference type="Pfam" id="PF05193">
    <property type="entry name" value="Peptidase_M16_C"/>
    <property type="match status" value="1"/>
</dbReference>
<evidence type="ECO:0000313" key="3">
    <source>
        <dbReference type="Proteomes" id="UP000812270"/>
    </source>
</evidence>
<proteinExistence type="predicted"/>
<evidence type="ECO:0000313" key="2">
    <source>
        <dbReference type="EMBL" id="MBV4356158.1"/>
    </source>
</evidence>
<gene>
    <name evidence="2" type="ORF">KTO63_03295</name>
</gene>
<dbReference type="InterPro" id="IPR050361">
    <property type="entry name" value="MPP/UQCRC_Complex"/>
</dbReference>
<dbReference type="PANTHER" id="PTHR11851:SF224">
    <property type="entry name" value="PROCESSING PROTEASE"/>
    <property type="match status" value="1"/>
</dbReference>
<comment type="caution">
    <text evidence="2">The sequence shown here is derived from an EMBL/GenBank/DDBJ whole genome shotgun (WGS) entry which is preliminary data.</text>
</comment>